<proteinExistence type="predicted"/>
<name>A0A7W7ZF10_9BACT</name>
<evidence type="ECO:0000256" key="2">
    <source>
        <dbReference type="SAM" id="Phobius"/>
    </source>
</evidence>
<keyword evidence="2" id="KW-0472">Membrane</keyword>
<reference evidence="3 4" key="1">
    <citation type="submission" date="2020-08" db="EMBL/GenBank/DDBJ databases">
        <title>Genomic Encyclopedia of Type Strains, Phase IV (KMG-V): Genome sequencing to study the core and pangenomes of soil and plant-associated prokaryotes.</title>
        <authorList>
            <person name="Whitman W."/>
        </authorList>
    </citation>
    <scope>NUCLEOTIDE SEQUENCE [LARGE SCALE GENOMIC DNA]</scope>
    <source>
        <strain evidence="3 4">M8UP14</strain>
    </source>
</reference>
<accession>A0A7W7ZF10</accession>
<dbReference type="RefSeq" id="WP_184218584.1">
    <property type="nucleotide sequence ID" value="NZ_JACHIP010000004.1"/>
</dbReference>
<keyword evidence="2" id="KW-1133">Transmembrane helix</keyword>
<dbReference type="AlphaFoldDB" id="A0A7W7ZF10"/>
<evidence type="ECO:0000313" key="4">
    <source>
        <dbReference type="Proteomes" id="UP000540989"/>
    </source>
</evidence>
<comment type="caution">
    <text evidence="3">The sequence shown here is derived from an EMBL/GenBank/DDBJ whole genome shotgun (WGS) entry which is preliminary data.</text>
</comment>
<feature type="region of interest" description="Disordered" evidence="1">
    <location>
        <begin position="1"/>
        <end position="25"/>
    </location>
</feature>
<evidence type="ECO:0000313" key="3">
    <source>
        <dbReference type="EMBL" id="MBB5058643.1"/>
    </source>
</evidence>
<dbReference type="EMBL" id="JACHIP010000004">
    <property type="protein sequence ID" value="MBB5058643.1"/>
    <property type="molecule type" value="Genomic_DNA"/>
</dbReference>
<sequence>MAVSMQSTERPTSAEPATAAEPSSSIKGRRELTRYLLNVLLVVSVLYIIPLTIVRTDAYQHRSLSFYSRPLNYAFQTPVKDADVILFGDSTVLLGVDPSQMSSDLGVEVLNLPNTRGSLMVNDDLTLRRYLSHNRPPKLIVFYFAPWDFDYGNTPFDAIPVFEGEEVLAAQGTFKEISSFARWHPSDAALFSLRLYADSWEFLMHKVSHQGQEGTLAATHGHIENTDPSVLASPCTFPPLLLDNIRFDWVKALGEKYASPQTRVLYFVAPVPSCTNVSALLNHRYDALPAALPVVLPPETFVRDIRYIHTHPDTVPQITRSLSDSVRSAIAPVTK</sequence>
<keyword evidence="4" id="KW-1185">Reference proteome</keyword>
<protein>
    <submittedName>
        <fullName evidence="3">Uncharacterized protein</fullName>
    </submittedName>
</protein>
<feature type="transmembrane region" description="Helical" evidence="2">
    <location>
        <begin position="35"/>
        <end position="54"/>
    </location>
</feature>
<gene>
    <name evidence="3" type="ORF">HDF16_003357</name>
</gene>
<keyword evidence="2" id="KW-0812">Transmembrane</keyword>
<organism evidence="3 4">
    <name type="scientific">Granulicella aggregans</name>
    <dbReference type="NCBI Taxonomy" id="474949"/>
    <lineage>
        <taxon>Bacteria</taxon>
        <taxon>Pseudomonadati</taxon>
        <taxon>Acidobacteriota</taxon>
        <taxon>Terriglobia</taxon>
        <taxon>Terriglobales</taxon>
        <taxon>Acidobacteriaceae</taxon>
        <taxon>Granulicella</taxon>
    </lineage>
</organism>
<dbReference type="Proteomes" id="UP000540989">
    <property type="component" value="Unassembled WGS sequence"/>
</dbReference>
<feature type="compositionally biased region" description="Low complexity" evidence="1">
    <location>
        <begin position="8"/>
        <end position="25"/>
    </location>
</feature>
<evidence type="ECO:0000256" key="1">
    <source>
        <dbReference type="SAM" id="MobiDB-lite"/>
    </source>
</evidence>